<dbReference type="InterPro" id="IPR013786">
    <property type="entry name" value="AcylCoA_DH/ox_N"/>
</dbReference>
<dbReference type="GO" id="GO:0050660">
    <property type="term" value="F:flavin adenine dinucleotide binding"/>
    <property type="evidence" value="ECO:0007669"/>
    <property type="project" value="InterPro"/>
</dbReference>
<gene>
    <name evidence="10" type="ORF">IQ35_00558</name>
</gene>
<evidence type="ECO:0000313" key="10">
    <source>
        <dbReference type="EMBL" id="TWH96627.1"/>
    </source>
</evidence>
<keyword evidence="5 6" id="KW-0560">Oxidoreductase</keyword>
<sequence length="395" mass="44270">MDLSIDDKVQALRQEIRAFFAKNLPPEFARKTLAGDKLTKEEHKQWHALLREKGWHVPLWPKEHGGPGWGPMERFIWEEESGMAGAPRLNHVSQDLLGPVLIEFGTPEQKAELLPRILSSEDWWCQGFSEPQAGSDLANLQMRAVRDGDDYIVTGTKLWTSYAHVANKIFCLVRTSTDGPKQAGISFLLIDMEQPGVTVSPIYTLGGMLSVNEVQIDEVRVPVTNLVGREGGAWDITKFLLGNERLMGAWIGVNMAFARQVRERLEQVGPDGRKRSENAVLAQRVAEVETDLVALRYTTYRVLADELSGKAPGPEVSVIKVRGGEIMQNLTELLMEMAEAEGMVHPLTMPHDGLPVVPFELEHMAQQFFDKRKLTIYGGSSEIQRNIIARRLLNV</sequence>
<dbReference type="AlphaFoldDB" id="A0A562KMQ6"/>
<dbReference type="Proteomes" id="UP000316624">
    <property type="component" value="Unassembled WGS sequence"/>
</dbReference>
<comment type="similarity">
    <text evidence="2 6">Belongs to the acyl-CoA dehydrogenase family.</text>
</comment>
<dbReference type="PANTHER" id="PTHR43292:SF3">
    <property type="entry name" value="ACYL-COA DEHYDROGENASE FADE29"/>
    <property type="match status" value="1"/>
</dbReference>
<dbReference type="Pfam" id="PF02771">
    <property type="entry name" value="Acyl-CoA_dh_N"/>
    <property type="match status" value="1"/>
</dbReference>
<proteinExistence type="inferred from homology"/>
<dbReference type="InterPro" id="IPR009075">
    <property type="entry name" value="AcylCo_DH/oxidase_C"/>
</dbReference>
<feature type="domain" description="Acyl-CoA oxidase/dehydrogenase middle" evidence="8">
    <location>
        <begin position="125"/>
        <end position="218"/>
    </location>
</feature>
<name>A0A562KMQ6_SPHWJ</name>
<organism evidence="10 11">
    <name type="scientific">Sphingobium wenxiniae (strain DSM 21828 / CGMCC 1.7748 / JZ-1)</name>
    <dbReference type="NCBI Taxonomy" id="595605"/>
    <lineage>
        <taxon>Bacteria</taxon>
        <taxon>Pseudomonadati</taxon>
        <taxon>Pseudomonadota</taxon>
        <taxon>Alphaproteobacteria</taxon>
        <taxon>Sphingomonadales</taxon>
        <taxon>Sphingomonadaceae</taxon>
        <taxon>Sphingobium</taxon>
    </lineage>
</organism>
<evidence type="ECO:0000256" key="4">
    <source>
        <dbReference type="ARBA" id="ARBA00022827"/>
    </source>
</evidence>
<dbReference type="Gene3D" id="1.10.540.10">
    <property type="entry name" value="Acyl-CoA dehydrogenase/oxidase, N-terminal domain"/>
    <property type="match status" value="1"/>
</dbReference>
<dbReference type="GO" id="GO:0005886">
    <property type="term" value="C:plasma membrane"/>
    <property type="evidence" value="ECO:0007669"/>
    <property type="project" value="TreeGrafter"/>
</dbReference>
<dbReference type="InterPro" id="IPR036250">
    <property type="entry name" value="AcylCo_DH-like_C"/>
</dbReference>
<protein>
    <recommendedName>
        <fullName evidence="12">Alkylation response protein AidB-like acyl-CoA dehydrogenase</fullName>
    </recommendedName>
</protein>
<dbReference type="GO" id="GO:0016627">
    <property type="term" value="F:oxidoreductase activity, acting on the CH-CH group of donors"/>
    <property type="evidence" value="ECO:0007669"/>
    <property type="project" value="InterPro"/>
</dbReference>
<keyword evidence="4 6" id="KW-0274">FAD</keyword>
<feature type="domain" description="Acyl-CoA dehydrogenase/oxidase C-terminal" evidence="7">
    <location>
        <begin position="234"/>
        <end position="393"/>
    </location>
</feature>
<dbReference type="InterPro" id="IPR046373">
    <property type="entry name" value="Acyl-CoA_Oxase/DH_mid-dom_sf"/>
</dbReference>
<feature type="domain" description="Acyl-CoA dehydrogenase/oxidase N-terminal" evidence="9">
    <location>
        <begin position="8"/>
        <end position="121"/>
    </location>
</feature>
<dbReference type="Pfam" id="PF02770">
    <property type="entry name" value="Acyl-CoA_dh_M"/>
    <property type="match status" value="1"/>
</dbReference>
<dbReference type="InterPro" id="IPR009100">
    <property type="entry name" value="AcylCoA_DH/oxidase_NM_dom_sf"/>
</dbReference>
<dbReference type="InterPro" id="IPR006091">
    <property type="entry name" value="Acyl-CoA_Oxase/DH_mid-dom"/>
</dbReference>
<evidence type="ECO:0000256" key="3">
    <source>
        <dbReference type="ARBA" id="ARBA00022630"/>
    </source>
</evidence>
<evidence type="ECO:0008006" key="12">
    <source>
        <dbReference type="Google" id="ProtNLM"/>
    </source>
</evidence>
<dbReference type="Pfam" id="PF00441">
    <property type="entry name" value="Acyl-CoA_dh_1"/>
    <property type="match status" value="1"/>
</dbReference>
<evidence type="ECO:0000259" key="8">
    <source>
        <dbReference type="Pfam" id="PF02770"/>
    </source>
</evidence>
<comment type="caution">
    <text evidence="10">The sequence shown here is derived from an EMBL/GenBank/DDBJ whole genome shotgun (WGS) entry which is preliminary data.</text>
</comment>
<dbReference type="Gene3D" id="1.20.140.10">
    <property type="entry name" value="Butyryl-CoA Dehydrogenase, subunit A, domain 3"/>
    <property type="match status" value="1"/>
</dbReference>
<dbReference type="InterPro" id="IPR052161">
    <property type="entry name" value="Mycobact_Acyl-CoA_DH"/>
</dbReference>
<comment type="cofactor">
    <cofactor evidence="1 6">
        <name>FAD</name>
        <dbReference type="ChEBI" id="CHEBI:57692"/>
    </cofactor>
</comment>
<evidence type="ECO:0000256" key="5">
    <source>
        <dbReference type="ARBA" id="ARBA00023002"/>
    </source>
</evidence>
<dbReference type="InterPro" id="IPR037069">
    <property type="entry name" value="AcylCoA_DH/ox_N_sf"/>
</dbReference>
<evidence type="ECO:0000256" key="2">
    <source>
        <dbReference type="ARBA" id="ARBA00009347"/>
    </source>
</evidence>
<evidence type="ECO:0000259" key="7">
    <source>
        <dbReference type="Pfam" id="PF00441"/>
    </source>
</evidence>
<evidence type="ECO:0000313" key="11">
    <source>
        <dbReference type="Proteomes" id="UP000316624"/>
    </source>
</evidence>
<evidence type="ECO:0000256" key="1">
    <source>
        <dbReference type="ARBA" id="ARBA00001974"/>
    </source>
</evidence>
<reference evidence="10 11" key="1">
    <citation type="journal article" date="2015" name="Stand. Genomic Sci.">
        <title>Genomic Encyclopedia of Bacterial and Archaeal Type Strains, Phase III: the genomes of soil and plant-associated and newly described type strains.</title>
        <authorList>
            <person name="Whitman W.B."/>
            <person name="Woyke T."/>
            <person name="Klenk H.P."/>
            <person name="Zhou Y."/>
            <person name="Lilburn T.G."/>
            <person name="Beck B.J."/>
            <person name="De Vos P."/>
            <person name="Vandamme P."/>
            <person name="Eisen J.A."/>
            <person name="Garrity G."/>
            <person name="Hugenholtz P."/>
            <person name="Kyrpides N.C."/>
        </authorList>
    </citation>
    <scope>NUCLEOTIDE SEQUENCE [LARGE SCALE GENOMIC DNA]</scope>
    <source>
        <strain evidence="10 11">CGMCC 1.7748</strain>
    </source>
</reference>
<dbReference type="EMBL" id="VLKK01000002">
    <property type="protein sequence ID" value="TWH96627.1"/>
    <property type="molecule type" value="Genomic_DNA"/>
</dbReference>
<accession>A0A562KMQ6</accession>
<dbReference type="SUPFAM" id="SSF47203">
    <property type="entry name" value="Acyl-CoA dehydrogenase C-terminal domain-like"/>
    <property type="match status" value="1"/>
</dbReference>
<keyword evidence="3 6" id="KW-0285">Flavoprotein</keyword>
<keyword evidence="11" id="KW-1185">Reference proteome</keyword>
<dbReference type="PANTHER" id="PTHR43292">
    <property type="entry name" value="ACYL-COA DEHYDROGENASE"/>
    <property type="match status" value="1"/>
</dbReference>
<evidence type="ECO:0000259" key="9">
    <source>
        <dbReference type="Pfam" id="PF02771"/>
    </source>
</evidence>
<dbReference type="Gene3D" id="2.40.110.10">
    <property type="entry name" value="Butyryl-CoA Dehydrogenase, subunit A, domain 2"/>
    <property type="match status" value="1"/>
</dbReference>
<evidence type="ECO:0000256" key="6">
    <source>
        <dbReference type="RuleBase" id="RU362125"/>
    </source>
</evidence>
<dbReference type="SUPFAM" id="SSF56645">
    <property type="entry name" value="Acyl-CoA dehydrogenase NM domain-like"/>
    <property type="match status" value="1"/>
</dbReference>